<dbReference type="Proteomes" id="UP001164743">
    <property type="component" value="Chromosome 4A"/>
</dbReference>
<feature type="region of interest" description="Disordered" evidence="1">
    <location>
        <begin position="1"/>
        <end position="130"/>
    </location>
</feature>
<feature type="region of interest" description="Disordered" evidence="1">
    <location>
        <begin position="172"/>
        <end position="194"/>
    </location>
</feature>
<gene>
    <name evidence="2" type="ORF">PtA15_4A420</name>
</gene>
<evidence type="ECO:0000256" key="1">
    <source>
        <dbReference type="SAM" id="MobiDB-lite"/>
    </source>
</evidence>
<feature type="compositionally biased region" description="Acidic residues" evidence="1">
    <location>
        <begin position="68"/>
        <end position="81"/>
    </location>
</feature>
<name>A0ABY7CFH0_9BASI</name>
<dbReference type="GeneID" id="77809197"/>
<sequence>MEGSTAAEPDRTLTATRQDEEPEGETPQTQEPPAKKPKKASGPKATASAGKGAARKVVTRATAKIPEEREESGQEDQDDIQETLGNGWTEIVGAVRDPDAEEAVTTKKTGEGRPGSAKNPIATEGLQQTQRSLQTRILAMYDKAEEAVESGDHAKAGILLKICEGLCQVATGPAGGTQPPGSFSDGANPVQKYY</sequence>
<protein>
    <submittedName>
        <fullName evidence="2">Uncharacterized protein</fullName>
    </submittedName>
</protein>
<dbReference type="EMBL" id="CP110424">
    <property type="protein sequence ID" value="WAQ83969.1"/>
    <property type="molecule type" value="Genomic_DNA"/>
</dbReference>
<dbReference type="RefSeq" id="XP_053019524.1">
    <property type="nucleotide sequence ID" value="XM_053168302.1"/>
</dbReference>
<feature type="compositionally biased region" description="Low complexity" evidence="1">
    <location>
        <begin position="172"/>
        <end position="181"/>
    </location>
</feature>
<organism evidence="2 3">
    <name type="scientific">Puccinia triticina</name>
    <dbReference type="NCBI Taxonomy" id="208348"/>
    <lineage>
        <taxon>Eukaryota</taxon>
        <taxon>Fungi</taxon>
        <taxon>Dikarya</taxon>
        <taxon>Basidiomycota</taxon>
        <taxon>Pucciniomycotina</taxon>
        <taxon>Pucciniomycetes</taxon>
        <taxon>Pucciniales</taxon>
        <taxon>Pucciniaceae</taxon>
        <taxon>Puccinia</taxon>
    </lineage>
</organism>
<reference evidence="2" key="1">
    <citation type="submission" date="2022-10" db="EMBL/GenBank/DDBJ databases">
        <title>Puccinia triticina Genome sequencing and assembly.</title>
        <authorList>
            <person name="Li C."/>
        </authorList>
    </citation>
    <scope>NUCLEOTIDE SEQUENCE</scope>
    <source>
        <strain evidence="2">Pt15</strain>
    </source>
</reference>
<evidence type="ECO:0000313" key="3">
    <source>
        <dbReference type="Proteomes" id="UP001164743"/>
    </source>
</evidence>
<feature type="compositionally biased region" description="Low complexity" evidence="1">
    <location>
        <begin position="42"/>
        <end position="52"/>
    </location>
</feature>
<proteinExistence type="predicted"/>
<evidence type="ECO:0000313" key="2">
    <source>
        <dbReference type="EMBL" id="WAQ83969.1"/>
    </source>
</evidence>
<keyword evidence="3" id="KW-1185">Reference proteome</keyword>
<accession>A0ABY7CFH0</accession>